<keyword evidence="3" id="KW-1185">Reference proteome</keyword>
<keyword evidence="1" id="KW-0732">Signal</keyword>
<protein>
    <submittedName>
        <fullName evidence="2">Uncharacterized protein</fullName>
    </submittedName>
</protein>
<gene>
    <name evidence="2" type="ORF">RM697_06470</name>
</gene>
<comment type="caution">
    <text evidence="2">The sequence shown here is derived from an EMBL/GenBank/DDBJ whole genome shotgun (WGS) entry which is preliminary data.</text>
</comment>
<organism evidence="2 3">
    <name type="scientific">Microcosmobacter mediterraneus</name>
    <dbReference type="NCBI Taxonomy" id="3075607"/>
    <lineage>
        <taxon>Bacteria</taxon>
        <taxon>Pseudomonadati</taxon>
        <taxon>Bacteroidota</taxon>
        <taxon>Flavobacteriia</taxon>
        <taxon>Flavobacteriales</taxon>
        <taxon>Flavobacteriaceae</taxon>
        <taxon>Microcosmobacter</taxon>
    </lineage>
</organism>
<dbReference type="Proteomes" id="UP001259492">
    <property type="component" value="Unassembled WGS sequence"/>
</dbReference>
<evidence type="ECO:0000313" key="2">
    <source>
        <dbReference type="EMBL" id="MDT0558280.1"/>
    </source>
</evidence>
<feature type="chain" id="PRO_5045567518" evidence="1">
    <location>
        <begin position="23"/>
        <end position="132"/>
    </location>
</feature>
<name>A0ABU2YLY6_9FLAO</name>
<accession>A0ABU2YLY6</accession>
<sequence>MKLHNKIILLAVFGVFTQPILAQTSYAKIEKNFNIRADGLYHDLNTTKDTLILKSDKKINYVYSINRAVKRELSYTVNATDFKVPLRELSVGKHVFVVVQSPVRIVFVVKVFGRESIDISTAEVTLAETSSN</sequence>
<proteinExistence type="predicted"/>
<evidence type="ECO:0000313" key="3">
    <source>
        <dbReference type="Proteomes" id="UP001259492"/>
    </source>
</evidence>
<feature type="signal peptide" evidence="1">
    <location>
        <begin position="1"/>
        <end position="22"/>
    </location>
</feature>
<reference evidence="2 3" key="1">
    <citation type="submission" date="2023-09" db="EMBL/GenBank/DDBJ databases">
        <authorList>
            <person name="Rey-Velasco X."/>
        </authorList>
    </citation>
    <scope>NUCLEOTIDE SEQUENCE [LARGE SCALE GENOMIC DNA]</scope>
    <source>
        <strain evidence="2 3">W332</strain>
    </source>
</reference>
<evidence type="ECO:0000256" key="1">
    <source>
        <dbReference type="SAM" id="SignalP"/>
    </source>
</evidence>
<dbReference type="RefSeq" id="WP_311427054.1">
    <property type="nucleotide sequence ID" value="NZ_JAVRIA010000003.1"/>
</dbReference>
<dbReference type="EMBL" id="JAVRIA010000003">
    <property type="protein sequence ID" value="MDT0558280.1"/>
    <property type="molecule type" value="Genomic_DNA"/>
</dbReference>